<organism evidence="1">
    <name type="scientific">Burkholderia cenocepacia</name>
    <dbReference type="NCBI Taxonomy" id="95486"/>
    <lineage>
        <taxon>Bacteria</taxon>
        <taxon>Pseudomonadati</taxon>
        <taxon>Pseudomonadota</taxon>
        <taxon>Betaproteobacteria</taxon>
        <taxon>Burkholderiales</taxon>
        <taxon>Burkholderiaceae</taxon>
        <taxon>Burkholderia</taxon>
        <taxon>Burkholderia cepacia complex</taxon>
    </lineage>
</organism>
<reference evidence="1" key="1">
    <citation type="submission" date="2014-04" db="EMBL/GenBank/DDBJ databases">
        <title>In planta biocontrol of soil-borne Fusarium wilt of banana through a plant endophytic bacterium, Burkholderia cenocepacia 869T2.</title>
        <authorList>
            <person name="Ho Y.-N."/>
            <person name="Chiang H.-M."/>
            <person name="Chao C.-P."/>
            <person name="Su C.-C."/>
            <person name="Hsu H.-F."/>
            <person name="Guo C.-T."/>
            <person name="Hsieh J.-L."/>
            <person name="Huang C.-C."/>
        </authorList>
    </citation>
    <scope>NUCLEOTIDE SEQUENCE [LARGE SCALE GENOMIC DNA]</scope>
    <source>
        <strain evidence="1">869T2</strain>
    </source>
</reference>
<protein>
    <submittedName>
        <fullName evidence="1">Uncharacterized protein</fullName>
    </submittedName>
</protein>
<comment type="caution">
    <text evidence="1">The sequence shown here is derived from an EMBL/GenBank/DDBJ whole genome shotgun (WGS) entry which is preliminary data.</text>
</comment>
<gene>
    <name evidence="1" type="ORF">DT99_29605</name>
</gene>
<proteinExistence type="predicted"/>
<evidence type="ECO:0000313" key="1">
    <source>
        <dbReference type="EMBL" id="KEA55894.1"/>
    </source>
</evidence>
<accession>A0A071M4R1</accession>
<name>A0A071M4R1_9BURK</name>
<sequence length="99" mass="11582">MFVDQFERRDQPIPNRYDQNAPIQRDFLAGRQVAKQRTQFKCIELAQRIWRLKVLTYKIGMRRADWPRPLPDRCGLVGNSCVTCLQLSLLPCALSQYLG</sequence>
<dbReference type="AlphaFoldDB" id="A0A071M4R1"/>
<dbReference type="EMBL" id="JJOA01000034">
    <property type="protein sequence ID" value="KEA55894.1"/>
    <property type="molecule type" value="Genomic_DNA"/>
</dbReference>